<name>A0A849AGX4_9MICO</name>
<comment type="caution">
    <text evidence="2">The sequence shown here is derived from an EMBL/GenBank/DDBJ whole genome shotgun (WGS) entry which is preliminary data.</text>
</comment>
<evidence type="ECO:0000313" key="2">
    <source>
        <dbReference type="EMBL" id="NNG39695.1"/>
    </source>
</evidence>
<dbReference type="PANTHER" id="PTHR43283:SF3">
    <property type="entry name" value="BETA-LACTAMASE FAMILY PROTEIN (AFU_ORTHOLOGUE AFUA_5G07500)"/>
    <property type="match status" value="1"/>
</dbReference>
<reference evidence="2 3" key="1">
    <citation type="submission" date="2020-05" db="EMBL/GenBank/DDBJ databases">
        <title>Flexivirga sp. ID2601S isolated from air conditioner.</title>
        <authorList>
            <person name="Kim D.H."/>
        </authorList>
    </citation>
    <scope>NUCLEOTIDE SEQUENCE [LARGE SCALE GENOMIC DNA]</scope>
    <source>
        <strain evidence="2 3">ID2601S</strain>
    </source>
</reference>
<dbReference type="Pfam" id="PF00144">
    <property type="entry name" value="Beta-lactamase"/>
    <property type="match status" value="1"/>
</dbReference>
<organism evidence="2 3">
    <name type="scientific">Flexivirga aerilata</name>
    <dbReference type="NCBI Taxonomy" id="1656889"/>
    <lineage>
        <taxon>Bacteria</taxon>
        <taxon>Bacillati</taxon>
        <taxon>Actinomycetota</taxon>
        <taxon>Actinomycetes</taxon>
        <taxon>Micrococcales</taxon>
        <taxon>Dermacoccaceae</taxon>
        <taxon>Flexivirga</taxon>
    </lineage>
</organism>
<keyword evidence="3" id="KW-1185">Reference proteome</keyword>
<dbReference type="RefSeq" id="WP_171154668.1">
    <property type="nucleotide sequence ID" value="NZ_JABENB010000001.1"/>
</dbReference>
<accession>A0A849AGX4</accession>
<dbReference type="InterPro" id="IPR012338">
    <property type="entry name" value="Beta-lactam/transpept-like"/>
</dbReference>
<dbReference type="InterPro" id="IPR001466">
    <property type="entry name" value="Beta-lactam-related"/>
</dbReference>
<evidence type="ECO:0000313" key="3">
    <source>
        <dbReference type="Proteomes" id="UP000557772"/>
    </source>
</evidence>
<gene>
    <name evidence="2" type="ORF">HJ588_10475</name>
</gene>
<dbReference type="PANTHER" id="PTHR43283">
    <property type="entry name" value="BETA-LACTAMASE-RELATED"/>
    <property type="match status" value="1"/>
</dbReference>
<proteinExistence type="predicted"/>
<dbReference type="Gene3D" id="3.40.710.10">
    <property type="entry name" value="DD-peptidase/beta-lactamase superfamily"/>
    <property type="match status" value="1"/>
</dbReference>
<dbReference type="SUPFAM" id="SSF56601">
    <property type="entry name" value="beta-lactamase/transpeptidase-like"/>
    <property type="match status" value="1"/>
</dbReference>
<dbReference type="EMBL" id="JABENB010000001">
    <property type="protein sequence ID" value="NNG39695.1"/>
    <property type="molecule type" value="Genomic_DNA"/>
</dbReference>
<evidence type="ECO:0000259" key="1">
    <source>
        <dbReference type="Pfam" id="PF00144"/>
    </source>
</evidence>
<protein>
    <submittedName>
        <fullName evidence="2">Beta-lactamase family protein</fullName>
    </submittedName>
</protein>
<feature type="domain" description="Beta-lactamase-related" evidence="1">
    <location>
        <begin position="19"/>
        <end position="386"/>
    </location>
</feature>
<dbReference type="AlphaFoldDB" id="A0A849AGX4"/>
<dbReference type="Proteomes" id="UP000557772">
    <property type="component" value="Unassembled WGS sequence"/>
</dbReference>
<sequence>MTIDASSPTGIASDRLRRIDDHLSAYVDDGRLAGWHVRVSKGGAVIHDAMLGQRDREAGLPITADTLYRIYSMTKPVTSVAAMMLYERAELSLNDPVSTFIPSFADLQVYVGGPAAKPVTRPATEPMRVKHLLTHTSGLTYGFHRVHVTDEVMRLAGQEFGPPAGMDLAAACDSWAAMPLRFDPGSCWNYGVSTDVLGRVVEVVSGRSLDDFFAAEITGPLGMRDTAFQAVDPDRLAALYALSPDGAVRFDAFGKAALQKPHMLSGGGGLVSSMDDYWRFTEMLRRGGELDGVRLLSDRTVRFMASNHLPGGADLEEFGIPLYAETPFSGVGFGLGFSVTTDPQATGIASSVGEYGWGGLASTYFWVDPVEDLTAILMTQLMPSSAYPVRQELKQLVYGALAD</sequence>
<dbReference type="InterPro" id="IPR050789">
    <property type="entry name" value="Diverse_Enzym_Activities"/>
</dbReference>